<dbReference type="Proteomes" id="UP001168537">
    <property type="component" value="Unassembled WGS sequence"/>
</dbReference>
<dbReference type="Pfam" id="PF20544">
    <property type="entry name" value="DUF6758"/>
    <property type="match status" value="1"/>
</dbReference>
<proteinExistence type="predicted"/>
<evidence type="ECO:0000313" key="1">
    <source>
        <dbReference type="EMBL" id="MDN4162224.1"/>
    </source>
</evidence>
<reference evidence="1" key="1">
    <citation type="submission" date="2023-06" db="EMBL/GenBank/DDBJ databases">
        <title>Draft genome sequence of Nocardioides sp. SOB72.</title>
        <authorList>
            <person name="Zhang G."/>
        </authorList>
    </citation>
    <scope>NUCLEOTIDE SEQUENCE</scope>
    <source>
        <strain evidence="1">SOB72</strain>
    </source>
</reference>
<organism evidence="1 2">
    <name type="scientific">Nocardioides abyssi</name>
    <dbReference type="NCBI Taxonomy" id="3058370"/>
    <lineage>
        <taxon>Bacteria</taxon>
        <taxon>Bacillati</taxon>
        <taxon>Actinomycetota</taxon>
        <taxon>Actinomycetes</taxon>
        <taxon>Propionibacteriales</taxon>
        <taxon>Nocardioidaceae</taxon>
        <taxon>Nocardioides</taxon>
    </lineage>
</organism>
<protein>
    <submittedName>
        <fullName evidence="1">Uncharacterized protein</fullName>
    </submittedName>
</protein>
<name>A0ABT8EVW2_9ACTN</name>
<dbReference type="RefSeq" id="WP_300961394.1">
    <property type="nucleotide sequence ID" value="NZ_JAUHJR010000005.1"/>
</dbReference>
<keyword evidence="2" id="KW-1185">Reference proteome</keyword>
<sequence length="213" mass="22447">MTLSAGCPRCPTPVAQVAADGGWSCPDHGVVEPMWRPGEASYDGFVAHLRAAGGFPTYLPWPMSPGWTVTDFGVVGGDPSRVRATMTCCSGTSDLDGPVDVLVVTEEPGTGLGARCAGTTYLDPGIEVGEGPPSVKVRLDNQSVGLWPVSTSAATGEWDRSVVAGEARGRWLWLVMRPASAMLLLRDDWILRDVSGLGPPLVEMPFGGPRPSR</sequence>
<dbReference type="EMBL" id="JAUHJR010000005">
    <property type="protein sequence ID" value="MDN4162224.1"/>
    <property type="molecule type" value="Genomic_DNA"/>
</dbReference>
<dbReference type="InterPro" id="IPR046646">
    <property type="entry name" value="DUF6758"/>
</dbReference>
<accession>A0ABT8EVW2</accession>
<gene>
    <name evidence="1" type="ORF">QWY29_12740</name>
</gene>
<comment type="caution">
    <text evidence="1">The sequence shown here is derived from an EMBL/GenBank/DDBJ whole genome shotgun (WGS) entry which is preliminary data.</text>
</comment>
<evidence type="ECO:0000313" key="2">
    <source>
        <dbReference type="Proteomes" id="UP001168537"/>
    </source>
</evidence>